<dbReference type="PIRSF" id="PIRSF000138">
    <property type="entry name" value="Al-hdrx_acd_dh"/>
    <property type="match status" value="1"/>
</dbReference>
<dbReference type="FunFam" id="3.20.20.70:FF:000029">
    <property type="entry name" value="L-lactate dehydrogenase"/>
    <property type="match status" value="1"/>
</dbReference>
<comment type="cofactor">
    <cofactor evidence="2">
        <name>FMN</name>
        <dbReference type="ChEBI" id="CHEBI:58210"/>
    </cofactor>
</comment>
<feature type="binding site" evidence="15">
    <location>
        <position position="110"/>
    </location>
    <ligand>
        <name>FMN</name>
        <dbReference type="ChEBI" id="CHEBI:58210"/>
    </ligand>
</feature>
<evidence type="ECO:0000259" key="16">
    <source>
        <dbReference type="PROSITE" id="PS51349"/>
    </source>
</evidence>
<feature type="binding site" evidence="15">
    <location>
        <position position="269"/>
    </location>
    <ligand>
        <name>glyoxylate</name>
        <dbReference type="ChEBI" id="CHEBI:36655"/>
    </ligand>
</feature>
<evidence type="ECO:0000256" key="10">
    <source>
        <dbReference type="ARBA" id="ARBA00050549"/>
    </source>
</evidence>
<accession>A0A1G6GMU7</accession>
<evidence type="ECO:0000256" key="7">
    <source>
        <dbReference type="ARBA" id="ARBA00024042"/>
    </source>
</evidence>
<dbReference type="InterPro" id="IPR008259">
    <property type="entry name" value="FMN_hydac_DH_AS"/>
</dbReference>
<feature type="binding site" evidence="15">
    <location>
        <begin position="81"/>
        <end position="83"/>
    </location>
    <ligand>
        <name>FMN</name>
        <dbReference type="ChEBI" id="CHEBI:58210"/>
    </ligand>
</feature>
<evidence type="ECO:0000313" key="18">
    <source>
        <dbReference type="Proteomes" id="UP000242949"/>
    </source>
</evidence>
<dbReference type="GO" id="GO:0016853">
    <property type="term" value="F:isomerase activity"/>
    <property type="evidence" value="ECO:0007669"/>
    <property type="project" value="UniProtKB-KW"/>
</dbReference>
<dbReference type="STRING" id="1612202.SAMN05421734_101272"/>
<evidence type="ECO:0000256" key="2">
    <source>
        <dbReference type="ARBA" id="ARBA00001917"/>
    </source>
</evidence>
<feature type="binding site" evidence="15">
    <location>
        <begin position="320"/>
        <end position="321"/>
    </location>
    <ligand>
        <name>FMN</name>
        <dbReference type="ChEBI" id="CHEBI:58210"/>
    </ligand>
</feature>
<evidence type="ECO:0000313" key="17">
    <source>
        <dbReference type="EMBL" id="SDB83055.1"/>
    </source>
</evidence>
<dbReference type="GO" id="GO:0003973">
    <property type="term" value="F:(S)-2-hydroxy-acid oxidase activity"/>
    <property type="evidence" value="ECO:0007669"/>
    <property type="project" value="UniProtKB-EC"/>
</dbReference>
<evidence type="ECO:0000256" key="13">
    <source>
        <dbReference type="ARBA" id="ARBA00079803"/>
    </source>
</evidence>
<keyword evidence="6" id="KW-0560">Oxidoreductase</keyword>
<dbReference type="PROSITE" id="PS51349">
    <property type="entry name" value="FMN_HYDROXY_ACID_DH_2"/>
    <property type="match status" value="1"/>
</dbReference>
<keyword evidence="17" id="KW-0413">Isomerase</keyword>
<dbReference type="InterPro" id="IPR000262">
    <property type="entry name" value="FMN-dep_DH"/>
</dbReference>
<protein>
    <recommendedName>
        <fullName evidence="8">L-lactate oxidase</fullName>
        <ecNumber evidence="3">1.1.3.15</ecNumber>
    </recommendedName>
    <alternativeName>
        <fullName evidence="13">(S)-2-hydroxy-acid oxidase</fullName>
    </alternativeName>
</protein>
<gene>
    <name evidence="17" type="ORF">SAMN05421734_101272</name>
</gene>
<feature type="binding site" evidence="15">
    <location>
        <position position="132"/>
    </location>
    <ligand>
        <name>glyoxylate</name>
        <dbReference type="ChEBI" id="CHEBI:36655"/>
    </ligand>
</feature>
<evidence type="ECO:0000256" key="15">
    <source>
        <dbReference type="PIRSR" id="PIRSR000138-2"/>
    </source>
</evidence>
<evidence type="ECO:0000256" key="12">
    <source>
        <dbReference type="ARBA" id="ARBA00052949"/>
    </source>
</evidence>
<dbReference type="InterPro" id="IPR012133">
    <property type="entry name" value="Alpha-hydoxy_acid_DH_FMN"/>
</dbReference>
<dbReference type="InterPro" id="IPR013785">
    <property type="entry name" value="Aldolase_TIM"/>
</dbReference>
<keyword evidence="18" id="KW-1185">Reference proteome</keyword>
<dbReference type="PANTHER" id="PTHR10578">
    <property type="entry name" value="S -2-HYDROXY-ACID OXIDASE-RELATED"/>
    <property type="match status" value="1"/>
</dbReference>
<dbReference type="OrthoDB" id="9770452at2"/>
<sequence>MSETNARIRYEDWEHYAKKRLSKGAFGYVQSGSNQEQTLVKNREAFNDLELVPRVLKDVSNRDLSIKLLNQSLAVPFLLAPVGFQRIVHPDAERASAKSAQKAKVPYIMSTVSSTSIEEVSEIMRDVPHYFQLYWPNDQDVCESFVKRAEKSGFDAIVVTVDTPYLGHREVDLSNGYSPINTGAGIENFLTDPVFQEKYNPNHDLSEAELIDEIKSILFKQDLTWSNIRWLKKITDLPIILKGVMHVDDAKLAVEEGIDGLIVSNHGGRQLDGTQSALKALQTIRQEIGDDIPILVDGGVRGAPDVLKALAIGADAVLIGRPYTYALVDGEAGVDQVLNNFTKDLDTSLAILGVNQVKKIDTSVITNSVNR</sequence>
<feature type="binding site" evidence="15">
    <location>
        <position position="134"/>
    </location>
    <ligand>
        <name>glyoxylate</name>
        <dbReference type="ChEBI" id="CHEBI:36655"/>
    </ligand>
</feature>
<feature type="binding site" evidence="15">
    <location>
        <position position="242"/>
    </location>
    <ligand>
        <name>FMN</name>
        <dbReference type="ChEBI" id="CHEBI:58210"/>
    </ligand>
</feature>
<dbReference type="RefSeq" id="WP_090792147.1">
    <property type="nucleotide sequence ID" value="NZ_FMYI01000001.1"/>
</dbReference>
<keyword evidence="4 15" id="KW-0285">Flavoprotein</keyword>
<dbReference type="PANTHER" id="PTHR10578:SF143">
    <property type="entry name" value="FMN-DEPENDENT ALPHA-HYDROXY ACID DEHYDROGENASE PB1A11.03"/>
    <property type="match status" value="1"/>
</dbReference>
<comment type="catalytic activity">
    <reaction evidence="9">
        <text>(S)-lactate + O2 = pyruvate + H2O2</text>
        <dbReference type="Rhea" id="RHEA:55868"/>
        <dbReference type="ChEBI" id="CHEBI:15361"/>
        <dbReference type="ChEBI" id="CHEBI:15379"/>
        <dbReference type="ChEBI" id="CHEBI:16240"/>
        <dbReference type="ChEBI" id="CHEBI:16651"/>
    </reaction>
    <physiologicalReaction direction="left-to-right" evidence="9">
        <dbReference type="Rhea" id="RHEA:55869"/>
    </physiologicalReaction>
</comment>
<comment type="catalytic activity">
    <reaction evidence="1">
        <text>a (2S)-2-hydroxycarboxylate + O2 = a 2-oxocarboxylate + H2O2</text>
        <dbReference type="Rhea" id="RHEA:16789"/>
        <dbReference type="ChEBI" id="CHEBI:15379"/>
        <dbReference type="ChEBI" id="CHEBI:16240"/>
        <dbReference type="ChEBI" id="CHEBI:35179"/>
        <dbReference type="ChEBI" id="CHEBI:58123"/>
        <dbReference type="EC" id="1.1.3.15"/>
    </reaction>
</comment>
<evidence type="ECO:0000256" key="5">
    <source>
        <dbReference type="ARBA" id="ARBA00022643"/>
    </source>
</evidence>
<comment type="catalytic activity">
    <reaction evidence="12">
        <text>2-hydroxyoctanoate + O2 = 2-oxooctanoate + H2O2</text>
        <dbReference type="Rhea" id="RHEA:67940"/>
        <dbReference type="ChEBI" id="CHEBI:15379"/>
        <dbReference type="ChEBI" id="CHEBI:16240"/>
        <dbReference type="ChEBI" id="CHEBI:133514"/>
        <dbReference type="ChEBI" id="CHEBI:176689"/>
    </reaction>
</comment>
<keyword evidence="5 15" id="KW-0288">FMN</keyword>
<dbReference type="Proteomes" id="UP000242949">
    <property type="component" value="Unassembled WGS sequence"/>
</dbReference>
<comment type="similarity">
    <text evidence="7">Belongs to the FMN-dependent alpha-hydroxy acid dehydrogenase family.</text>
</comment>
<dbReference type="EMBL" id="FMYI01000001">
    <property type="protein sequence ID" value="SDB83055.1"/>
    <property type="molecule type" value="Genomic_DNA"/>
</dbReference>
<organism evidence="17 18">
    <name type="scientific">Pelagirhabdus alkalitolerans</name>
    <dbReference type="NCBI Taxonomy" id="1612202"/>
    <lineage>
        <taxon>Bacteria</taxon>
        <taxon>Bacillati</taxon>
        <taxon>Bacillota</taxon>
        <taxon>Bacilli</taxon>
        <taxon>Bacillales</taxon>
        <taxon>Bacillaceae</taxon>
        <taxon>Pelagirhabdus</taxon>
    </lineage>
</organism>
<comment type="catalytic activity">
    <reaction evidence="10">
        <text>mandelate + O2 = phenylglyoxylate + H2O2</text>
        <dbReference type="Rhea" id="RHEA:68968"/>
        <dbReference type="ChEBI" id="CHEBI:15379"/>
        <dbReference type="ChEBI" id="CHEBI:16240"/>
        <dbReference type="ChEBI" id="CHEBI:25147"/>
        <dbReference type="ChEBI" id="CHEBI:36656"/>
    </reaction>
</comment>
<dbReference type="InterPro" id="IPR037396">
    <property type="entry name" value="FMN_HAD"/>
</dbReference>
<name>A0A1G6GMU7_9BACI</name>
<proteinExistence type="inferred from homology"/>
<feature type="binding site" evidence="15">
    <location>
        <position position="28"/>
    </location>
    <ligand>
        <name>glyoxylate</name>
        <dbReference type="ChEBI" id="CHEBI:36655"/>
    </ligand>
</feature>
<comment type="catalytic activity">
    <reaction evidence="11">
        <text>2-hydroxyoctadecanoate + O2 = 2-oxooctadecanoate + H2O2</text>
        <dbReference type="Rhea" id="RHEA:68964"/>
        <dbReference type="ChEBI" id="CHEBI:15379"/>
        <dbReference type="ChEBI" id="CHEBI:16240"/>
        <dbReference type="ChEBI" id="CHEBI:17162"/>
        <dbReference type="ChEBI" id="CHEBI:76724"/>
    </reaction>
</comment>
<dbReference type="AlphaFoldDB" id="A0A1G6GMU7"/>
<feature type="binding site" evidence="15">
    <location>
        <position position="169"/>
    </location>
    <ligand>
        <name>glyoxylate</name>
        <dbReference type="ChEBI" id="CHEBI:36655"/>
    </ligand>
</feature>
<dbReference type="GO" id="GO:0010181">
    <property type="term" value="F:FMN binding"/>
    <property type="evidence" value="ECO:0007669"/>
    <property type="project" value="InterPro"/>
</dbReference>
<feature type="active site" description="Proton acceptor" evidence="14">
    <location>
        <position position="266"/>
    </location>
</feature>
<evidence type="ECO:0000256" key="6">
    <source>
        <dbReference type="ARBA" id="ARBA00023002"/>
    </source>
</evidence>
<dbReference type="SUPFAM" id="SSF51395">
    <property type="entry name" value="FMN-linked oxidoreductases"/>
    <property type="match status" value="1"/>
</dbReference>
<evidence type="ECO:0000256" key="9">
    <source>
        <dbReference type="ARBA" id="ARBA00048754"/>
    </source>
</evidence>
<feature type="binding site" evidence="15">
    <location>
        <position position="160"/>
    </location>
    <ligand>
        <name>FMN</name>
        <dbReference type="ChEBI" id="CHEBI:58210"/>
    </ligand>
</feature>
<dbReference type="EC" id="1.1.3.15" evidence="3"/>
<feature type="binding site" evidence="15">
    <location>
        <position position="266"/>
    </location>
    <ligand>
        <name>glyoxylate</name>
        <dbReference type="ChEBI" id="CHEBI:36655"/>
    </ligand>
</feature>
<evidence type="ECO:0000256" key="11">
    <source>
        <dbReference type="ARBA" id="ARBA00050773"/>
    </source>
</evidence>
<evidence type="ECO:0000256" key="14">
    <source>
        <dbReference type="PIRSR" id="PIRSR000138-1"/>
    </source>
</evidence>
<evidence type="ECO:0000256" key="4">
    <source>
        <dbReference type="ARBA" id="ARBA00022630"/>
    </source>
</evidence>
<feature type="binding site" evidence="15">
    <location>
        <begin position="297"/>
        <end position="301"/>
    </location>
    <ligand>
        <name>FMN</name>
        <dbReference type="ChEBI" id="CHEBI:58210"/>
    </ligand>
</feature>
<dbReference type="Gene3D" id="3.20.20.70">
    <property type="entry name" value="Aldolase class I"/>
    <property type="match status" value="1"/>
</dbReference>
<evidence type="ECO:0000256" key="3">
    <source>
        <dbReference type="ARBA" id="ARBA00013087"/>
    </source>
</evidence>
<dbReference type="PROSITE" id="PS00557">
    <property type="entry name" value="FMN_HYDROXY_ACID_DH_1"/>
    <property type="match status" value="1"/>
</dbReference>
<feature type="binding site" evidence="15">
    <location>
        <position position="264"/>
    </location>
    <ligand>
        <name>FMN</name>
        <dbReference type="ChEBI" id="CHEBI:58210"/>
    </ligand>
</feature>
<reference evidence="18" key="1">
    <citation type="submission" date="2016-09" db="EMBL/GenBank/DDBJ databases">
        <authorList>
            <person name="Varghese N."/>
            <person name="Submissions S."/>
        </authorList>
    </citation>
    <scope>NUCLEOTIDE SEQUENCE [LARGE SCALE GENOMIC DNA]</scope>
    <source>
        <strain evidence="18">S5</strain>
    </source>
</reference>
<feature type="domain" description="FMN hydroxy acid dehydrogenase" evidence="16">
    <location>
        <begin position="2"/>
        <end position="370"/>
    </location>
</feature>
<dbReference type="Pfam" id="PF01070">
    <property type="entry name" value="FMN_dh"/>
    <property type="match status" value="1"/>
</dbReference>
<evidence type="ECO:0000256" key="1">
    <source>
        <dbReference type="ARBA" id="ARBA00000616"/>
    </source>
</evidence>
<evidence type="ECO:0000256" key="8">
    <source>
        <dbReference type="ARBA" id="ARBA00029513"/>
    </source>
</evidence>